<feature type="transmembrane region" description="Helical" evidence="1">
    <location>
        <begin position="37"/>
        <end position="59"/>
    </location>
</feature>
<evidence type="ECO:0000256" key="1">
    <source>
        <dbReference type="SAM" id="Phobius"/>
    </source>
</evidence>
<protein>
    <submittedName>
        <fullName evidence="2">Uncharacterized protein</fullName>
    </submittedName>
</protein>
<keyword evidence="1" id="KW-1133">Transmembrane helix</keyword>
<dbReference type="RefSeq" id="WP_037328446.1">
    <property type="nucleotide sequence ID" value="NZ_JRMW01000040.1"/>
</dbReference>
<evidence type="ECO:0000313" key="3">
    <source>
        <dbReference type="Proteomes" id="UP000029579"/>
    </source>
</evidence>
<reference evidence="2 3" key="1">
    <citation type="submission" date="2014-07" db="EMBL/GenBank/DDBJ databases">
        <authorList>
            <person name="McCorrison J."/>
            <person name="Sanka R."/>
            <person name="Torralba M."/>
            <person name="Gillis M."/>
            <person name="Haft D.H."/>
            <person name="Methe B."/>
            <person name="Sutton G."/>
            <person name="Nelson K.E."/>
        </authorList>
    </citation>
    <scope>NUCLEOTIDE SEQUENCE [LARGE SCALE GENOMIC DNA]</scope>
    <source>
        <strain evidence="2 3">S7-1-13</strain>
    </source>
</reference>
<feature type="transmembrane region" description="Helical" evidence="1">
    <location>
        <begin position="7"/>
        <end position="25"/>
    </location>
</feature>
<keyword evidence="1" id="KW-0812">Transmembrane</keyword>
<dbReference type="OrthoDB" id="9944800at2"/>
<sequence length="65" mass="7578">MRISIKRAIGLNIVVIFILAITFFEDLQMNSPHQKEALLIIFLGEFAYWLTIIIGLYVIKRKNNL</sequence>
<dbReference type="AlphaFoldDB" id="A0A095X0T7"/>
<gene>
    <name evidence="2" type="ORF">HMPREF1630_07575</name>
</gene>
<dbReference type="EMBL" id="JRMW01000040">
    <property type="protein sequence ID" value="KGF03296.1"/>
    <property type="molecule type" value="Genomic_DNA"/>
</dbReference>
<organism evidence="2 3">
    <name type="scientific">Anaerococcus lactolyticus S7-1-13</name>
    <dbReference type="NCBI Taxonomy" id="1284686"/>
    <lineage>
        <taxon>Bacteria</taxon>
        <taxon>Bacillati</taxon>
        <taxon>Bacillota</taxon>
        <taxon>Tissierellia</taxon>
        <taxon>Tissierellales</taxon>
        <taxon>Peptoniphilaceae</taxon>
        <taxon>Anaerococcus</taxon>
    </lineage>
</organism>
<dbReference type="Proteomes" id="UP000029579">
    <property type="component" value="Unassembled WGS sequence"/>
</dbReference>
<proteinExistence type="predicted"/>
<dbReference type="eggNOG" id="ENOG5030GQV">
    <property type="taxonomic scope" value="Bacteria"/>
</dbReference>
<name>A0A095X0T7_9FIRM</name>
<evidence type="ECO:0000313" key="2">
    <source>
        <dbReference type="EMBL" id="KGF03296.1"/>
    </source>
</evidence>
<accession>A0A095X0T7</accession>
<comment type="caution">
    <text evidence="2">The sequence shown here is derived from an EMBL/GenBank/DDBJ whole genome shotgun (WGS) entry which is preliminary data.</text>
</comment>
<keyword evidence="1" id="KW-0472">Membrane</keyword>